<name>A6J2S7_RAT</name>
<dbReference type="GO" id="GO:0006412">
    <property type="term" value="P:translation"/>
    <property type="evidence" value="ECO:0007669"/>
    <property type="project" value="InterPro"/>
</dbReference>
<feature type="domain" description="Large ribosomal subunit protein uL23 N-terminal" evidence="2">
    <location>
        <begin position="17"/>
        <end position="72"/>
    </location>
</feature>
<dbReference type="Proteomes" id="UP000234681">
    <property type="component" value="Chromosome 18"/>
</dbReference>
<proteinExistence type="predicted"/>
<dbReference type="PANTHER" id="PTHR11620">
    <property type="entry name" value="60S RIBOSOMAL PROTEIN L23A"/>
    <property type="match status" value="1"/>
</dbReference>
<dbReference type="Gene3D" id="3.30.70.330">
    <property type="match status" value="1"/>
</dbReference>
<evidence type="ECO:0000313" key="5">
    <source>
        <dbReference type="RGD" id="40943959"/>
    </source>
</evidence>
<feature type="region of interest" description="Disordered" evidence="1">
    <location>
        <begin position="1"/>
        <end position="20"/>
    </location>
</feature>
<dbReference type="AGR" id="RGD:40943959"/>
<dbReference type="GO" id="GO:0003735">
    <property type="term" value="F:structural constituent of ribosome"/>
    <property type="evidence" value="ECO:0007669"/>
    <property type="project" value="InterPro"/>
</dbReference>
<organism evidence="3 4">
    <name type="scientific">Rattus norvegicus</name>
    <name type="common">Rat</name>
    <dbReference type="NCBI Taxonomy" id="10116"/>
    <lineage>
        <taxon>Eukaryota</taxon>
        <taxon>Metazoa</taxon>
        <taxon>Chordata</taxon>
        <taxon>Craniata</taxon>
        <taxon>Vertebrata</taxon>
        <taxon>Euteleostomi</taxon>
        <taxon>Mammalia</taxon>
        <taxon>Eutheria</taxon>
        <taxon>Euarchontoglires</taxon>
        <taxon>Glires</taxon>
        <taxon>Rodentia</taxon>
        <taxon>Myomorpha</taxon>
        <taxon>Muroidea</taxon>
        <taxon>Muridae</taxon>
        <taxon>Murinae</taxon>
        <taxon>Rattus</taxon>
    </lineage>
</organism>
<gene>
    <name evidence="5" type="primary">LOC120098309</name>
    <name evidence="3" type="ORF">rCG_49614</name>
</gene>
<dbReference type="EMBL" id="CH473974">
    <property type="protein sequence ID" value="EDL76209.1"/>
    <property type="molecule type" value="Genomic_DNA"/>
</dbReference>
<dbReference type="RGD" id="40943959">
    <property type="gene designation" value="LOC120098309"/>
</dbReference>
<protein>
    <submittedName>
        <fullName evidence="3">RCG49614</fullName>
    </submittedName>
</protein>
<dbReference type="KEGG" id="rno:120098309"/>
<dbReference type="InterPro" id="IPR012677">
    <property type="entry name" value="Nucleotide-bd_a/b_plait_sf"/>
</dbReference>
<evidence type="ECO:0000259" key="2">
    <source>
        <dbReference type="Pfam" id="PF03939"/>
    </source>
</evidence>
<dbReference type="Pfam" id="PF03939">
    <property type="entry name" value="Ribosomal_L23eN"/>
    <property type="match status" value="1"/>
</dbReference>
<dbReference type="RefSeq" id="XP_038953310.1">
    <property type="nucleotide sequence ID" value="XM_039097382.1"/>
</dbReference>
<dbReference type="GO" id="GO:0005840">
    <property type="term" value="C:ribosome"/>
    <property type="evidence" value="ECO:0007669"/>
    <property type="project" value="InterPro"/>
</dbReference>
<sequence length="116" mass="13396">MAHKVKKETPAPPKTEAKAKTLKAKEAVLKGVYSHKKEKIRTSPTFQWPKTQWPKSLRLCRQLKYPGKSVPRRNRLDHHAITKFLLTTESAMRKLEDNTLVFTVDDKATSTRSNRL</sequence>
<evidence type="ECO:0000313" key="4">
    <source>
        <dbReference type="Proteomes" id="UP000234681"/>
    </source>
</evidence>
<dbReference type="AlphaFoldDB" id="A6J2S7"/>
<dbReference type="InterPro" id="IPR013025">
    <property type="entry name" value="Ribosomal_uL23-like"/>
</dbReference>
<dbReference type="GeneID" id="120098309"/>
<accession>A6J2S7</accession>
<reference evidence="4" key="1">
    <citation type="submission" date="2005-09" db="EMBL/GenBank/DDBJ databases">
        <authorList>
            <person name="Mural R.J."/>
            <person name="Li P.W."/>
            <person name="Adams M.D."/>
            <person name="Amanatides P.G."/>
            <person name="Baden-Tillson H."/>
            <person name="Barnstead M."/>
            <person name="Chin S.H."/>
            <person name="Dew I."/>
            <person name="Evans C.A."/>
            <person name="Ferriera S."/>
            <person name="Flanigan M."/>
            <person name="Fosler C."/>
            <person name="Glodek A."/>
            <person name="Gu Z."/>
            <person name="Holt R.A."/>
            <person name="Jennings D."/>
            <person name="Kraft C.L."/>
            <person name="Lu F."/>
            <person name="Nguyen T."/>
            <person name="Nusskern D.R."/>
            <person name="Pfannkoch C.M."/>
            <person name="Sitter C."/>
            <person name="Sutton G.G."/>
            <person name="Venter J.C."/>
            <person name="Wang Z."/>
            <person name="Woodage T."/>
            <person name="Zheng X.H."/>
            <person name="Zhong F."/>
        </authorList>
    </citation>
    <scope>NUCLEOTIDE SEQUENCE [LARGE SCALE GENOMIC DNA]</scope>
    <source>
        <strain>BN</strain>
        <strain evidence="4">Sprague-Dawley</strain>
    </source>
</reference>
<evidence type="ECO:0000313" key="3">
    <source>
        <dbReference type="EMBL" id="EDL76209.1"/>
    </source>
</evidence>
<evidence type="ECO:0000256" key="1">
    <source>
        <dbReference type="SAM" id="MobiDB-lite"/>
    </source>
</evidence>
<dbReference type="InterPro" id="IPR005633">
    <property type="entry name" value="Ribosomal_uL23_N"/>
</dbReference>